<keyword evidence="2" id="KW-0472">Membrane</keyword>
<evidence type="ECO:0000256" key="3">
    <source>
        <dbReference type="SAM" id="SignalP"/>
    </source>
</evidence>
<keyword evidence="2" id="KW-0812">Transmembrane</keyword>
<evidence type="ECO:0000256" key="1">
    <source>
        <dbReference type="SAM" id="MobiDB-lite"/>
    </source>
</evidence>
<comment type="caution">
    <text evidence="4">The sequence shown here is derived from an EMBL/GenBank/DDBJ whole genome shotgun (WGS) entry which is preliminary data.</text>
</comment>
<keyword evidence="3" id="KW-0732">Signal</keyword>
<organism evidence="4">
    <name type="scientific">Streptomyces sp. SID14436</name>
    <dbReference type="NCBI Taxonomy" id="2706070"/>
    <lineage>
        <taxon>Bacteria</taxon>
        <taxon>Bacillati</taxon>
        <taxon>Actinomycetota</taxon>
        <taxon>Actinomycetes</taxon>
        <taxon>Kitasatosporales</taxon>
        <taxon>Streptomycetaceae</taxon>
        <taxon>Streptomyces</taxon>
    </lineage>
</organism>
<feature type="signal peptide" evidence="3">
    <location>
        <begin position="1"/>
        <end position="28"/>
    </location>
</feature>
<feature type="transmembrane region" description="Helical" evidence="2">
    <location>
        <begin position="203"/>
        <end position="223"/>
    </location>
</feature>
<gene>
    <name evidence="4" type="ORF">G3I53_32820</name>
</gene>
<dbReference type="InterPro" id="IPR047704">
    <property type="entry name" value="GPS-CTERM"/>
</dbReference>
<name>A0A6G3R5K0_9ACTN</name>
<dbReference type="AlphaFoldDB" id="A0A6G3R5K0"/>
<sequence length="227" mass="23081">MIRRLTVLLLTALVPLSAVLAGAGQAQAVGYRYWSFWERDGGQWTYATEGPSTARPADGDVQGFRFSVSEDSGDAAKPRGAAGFDTICAGTPAQDGRKRVALVLDFGTAADAPSGETPPEGRTVCARVAENATTAQALAAVAKPLRYDTNALLCAIEGYPKSGCGEQVSGTASGGETSGKDSPESSDAAPSADSSDGDGGPSLGLVAGIAVVVFLGAAAIWQVRRRG</sequence>
<proteinExistence type="predicted"/>
<dbReference type="NCBIfam" id="NF040681">
    <property type="entry name" value="GPS-CTERM"/>
    <property type="match status" value="1"/>
</dbReference>
<dbReference type="RefSeq" id="WP_164337958.1">
    <property type="nucleotide sequence ID" value="NZ_JAAGMD010000893.1"/>
</dbReference>
<feature type="chain" id="PRO_5026104410" description="Secreted protein" evidence="3">
    <location>
        <begin position="29"/>
        <end position="227"/>
    </location>
</feature>
<dbReference type="InterPro" id="IPR047703">
    <property type="entry name" value="SCO2322-like"/>
</dbReference>
<accession>A0A6G3R5K0</accession>
<reference evidence="4" key="1">
    <citation type="submission" date="2020-01" db="EMBL/GenBank/DDBJ databases">
        <title>Insect and environment-associated Actinomycetes.</title>
        <authorList>
            <person name="Currrie C."/>
            <person name="Chevrette M."/>
            <person name="Carlson C."/>
            <person name="Stubbendieck R."/>
            <person name="Wendt-Pienkowski E."/>
        </authorList>
    </citation>
    <scope>NUCLEOTIDE SEQUENCE</scope>
    <source>
        <strain evidence="4">SID14436</strain>
    </source>
</reference>
<evidence type="ECO:0000313" key="4">
    <source>
        <dbReference type="EMBL" id="NEA90690.1"/>
    </source>
</evidence>
<dbReference type="NCBIfam" id="NF040672">
    <property type="entry name" value="SCO2322_fam"/>
    <property type="match status" value="1"/>
</dbReference>
<keyword evidence="2" id="KW-1133">Transmembrane helix</keyword>
<feature type="region of interest" description="Disordered" evidence="1">
    <location>
        <begin position="165"/>
        <end position="199"/>
    </location>
</feature>
<protein>
    <recommendedName>
        <fullName evidence="5">Secreted protein</fullName>
    </recommendedName>
</protein>
<feature type="compositionally biased region" description="Low complexity" evidence="1">
    <location>
        <begin position="185"/>
        <end position="194"/>
    </location>
</feature>
<evidence type="ECO:0000256" key="2">
    <source>
        <dbReference type="SAM" id="Phobius"/>
    </source>
</evidence>
<dbReference type="EMBL" id="JAAGMD010000893">
    <property type="protein sequence ID" value="NEA90690.1"/>
    <property type="molecule type" value="Genomic_DNA"/>
</dbReference>
<evidence type="ECO:0008006" key="5">
    <source>
        <dbReference type="Google" id="ProtNLM"/>
    </source>
</evidence>